<reference evidence="4 5" key="2">
    <citation type="journal article" date="2013" name="PLoS Genet.">
        <title>Comparative genome structure, secondary metabolite, and effector coding capacity across Cochliobolus pathogens.</title>
        <authorList>
            <person name="Condon B.J."/>
            <person name="Leng Y."/>
            <person name="Wu D."/>
            <person name="Bushley K.E."/>
            <person name="Ohm R.A."/>
            <person name="Otillar R."/>
            <person name="Martin J."/>
            <person name="Schackwitz W."/>
            <person name="Grimwood J."/>
            <person name="MohdZainudin N."/>
            <person name="Xue C."/>
            <person name="Wang R."/>
            <person name="Manning V.A."/>
            <person name="Dhillon B."/>
            <person name="Tu Z.J."/>
            <person name="Steffenson B.J."/>
            <person name="Salamov A."/>
            <person name="Sun H."/>
            <person name="Lowry S."/>
            <person name="LaButti K."/>
            <person name="Han J."/>
            <person name="Copeland A."/>
            <person name="Lindquist E."/>
            <person name="Barry K."/>
            <person name="Schmutz J."/>
            <person name="Baker S.E."/>
            <person name="Ciuffetti L.M."/>
            <person name="Grigoriev I.V."/>
            <person name="Zhong S."/>
            <person name="Turgeon B.G."/>
        </authorList>
    </citation>
    <scope>NUCLEOTIDE SEQUENCE [LARGE SCALE GENOMIC DNA]</scope>
    <source>
        <strain evidence="5">28A</strain>
    </source>
</reference>
<dbReference type="HOGENOM" id="CLU_672955_0_0_1"/>
<evidence type="ECO:0000256" key="1">
    <source>
        <dbReference type="ARBA" id="ARBA00022450"/>
    </source>
</evidence>
<keyword evidence="5" id="KW-1185">Reference proteome</keyword>
<name>R0KEB2_EXST2</name>
<evidence type="ECO:0000313" key="5">
    <source>
        <dbReference type="Proteomes" id="UP000016935"/>
    </source>
</evidence>
<dbReference type="STRING" id="671987.R0KEB2"/>
<dbReference type="Pfam" id="PF07993">
    <property type="entry name" value="NAD_binding_4"/>
    <property type="match status" value="1"/>
</dbReference>
<dbReference type="EMBL" id="KB908481">
    <property type="protein sequence ID" value="EOA91188.1"/>
    <property type="molecule type" value="Genomic_DNA"/>
</dbReference>
<evidence type="ECO:0000256" key="2">
    <source>
        <dbReference type="ARBA" id="ARBA00022553"/>
    </source>
</evidence>
<keyword evidence="2" id="KW-0597">Phosphoprotein</keyword>
<dbReference type="SUPFAM" id="SSF51735">
    <property type="entry name" value="NAD(P)-binding Rossmann-fold domains"/>
    <property type="match status" value="1"/>
</dbReference>
<accession>R0KEB2</accession>
<evidence type="ECO:0000313" key="4">
    <source>
        <dbReference type="EMBL" id="EOA91188.1"/>
    </source>
</evidence>
<dbReference type="PANTHER" id="PTHR44845:SF1">
    <property type="entry name" value="L-2-AMINOADIPATE REDUCTASE"/>
    <property type="match status" value="1"/>
</dbReference>
<evidence type="ECO:0000259" key="3">
    <source>
        <dbReference type="Pfam" id="PF07993"/>
    </source>
</evidence>
<gene>
    <name evidence="4" type="ORF">SETTUDRAFT_84865</name>
</gene>
<proteinExistence type="predicted"/>
<dbReference type="InterPro" id="IPR036291">
    <property type="entry name" value="NAD(P)-bd_dom_sf"/>
</dbReference>
<dbReference type="eggNOG" id="KOG1178">
    <property type="taxonomic scope" value="Eukaryota"/>
</dbReference>
<reference evidence="4 5" key="1">
    <citation type="journal article" date="2012" name="PLoS Pathog.">
        <title>Diverse lifestyles and strategies of plant pathogenesis encoded in the genomes of eighteen Dothideomycetes fungi.</title>
        <authorList>
            <person name="Ohm R.A."/>
            <person name="Feau N."/>
            <person name="Henrissat B."/>
            <person name="Schoch C.L."/>
            <person name="Horwitz B.A."/>
            <person name="Barry K.W."/>
            <person name="Condon B.J."/>
            <person name="Copeland A.C."/>
            <person name="Dhillon B."/>
            <person name="Glaser F."/>
            <person name="Hesse C.N."/>
            <person name="Kosti I."/>
            <person name="LaButti K."/>
            <person name="Lindquist E.A."/>
            <person name="Lucas S."/>
            <person name="Salamov A.A."/>
            <person name="Bradshaw R.E."/>
            <person name="Ciuffetti L."/>
            <person name="Hamelin R.C."/>
            <person name="Kema G.H.J."/>
            <person name="Lawrence C."/>
            <person name="Scott J.A."/>
            <person name="Spatafora J.W."/>
            <person name="Turgeon B.G."/>
            <person name="de Wit P.J.G.M."/>
            <person name="Zhong S."/>
            <person name="Goodwin S.B."/>
            <person name="Grigoriev I.V."/>
        </authorList>
    </citation>
    <scope>NUCLEOTIDE SEQUENCE [LARGE SCALE GENOMIC DNA]</scope>
    <source>
        <strain evidence="5">28A</strain>
    </source>
</reference>
<dbReference type="InterPro" id="IPR013120">
    <property type="entry name" value="FAR_NAD-bd"/>
</dbReference>
<organism evidence="4 5">
    <name type="scientific">Exserohilum turcicum (strain 28A)</name>
    <name type="common">Northern leaf blight fungus</name>
    <name type="synonym">Setosphaeria turcica</name>
    <dbReference type="NCBI Taxonomy" id="671987"/>
    <lineage>
        <taxon>Eukaryota</taxon>
        <taxon>Fungi</taxon>
        <taxon>Dikarya</taxon>
        <taxon>Ascomycota</taxon>
        <taxon>Pezizomycotina</taxon>
        <taxon>Dothideomycetes</taxon>
        <taxon>Pleosporomycetidae</taxon>
        <taxon>Pleosporales</taxon>
        <taxon>Pleosporineae</taxon>
        <taxon>Pleosporaceae</taxon>
        <taxon>Exserohilum</taxon>
    </lineage>
</organism>
<dbReference type="RefSeq" id="XP_008020364.1">
    <property type="nucleotide sequence ID" value="XM_008022173.1"/>
</dbReference>
<dbReference type="OrthoDB" id="429813at2759"/>
<dbReference type="Gene3D" id="3.40.50.720">
    <property type="entry name" value="NAD(P)-binding Rossmann-like Domain"/>
    <property type="match status" value="1"/>
</dbReference>
<dbReference type="AlphaFoldDB" id="R0KEB2"/>
<keyword evidence="1" id="KW-0596">Phosphopantetheine</keyword>
<dbReference type="PANTHER" id="PTHR44845">
    <property type="entry name" value="CARRIER DOMAIN-CONTAINING PROTEIN"/>
    <property type="match status" value="1"/>
</dbReference>
<dbReference type="GeneID" id="19405486"/>
<protein>
    <recommendedName>
        <fullName evidence="3">Thioester reductase (TE) domain-containing protein</fullName>
    </recommendedName>
</protein>
<dbReference type="Proteomes" id="UP000016935">
    <property type="component" value="Unassembled WGS sequence"/>
</dbReference>
<sequence>MRTEILKIVDTGTHKLGQNVVFEHPSIASLSAHLEHLRSGQEEKQETLAEQIDALVSRYASFHPVEKKRRIALTGATGSLGAHVLAQLVSRADVEVVYCLVRACNNTDASNRIEKFLVQRKIYNTLALSKMRALATDLASPRLGLDEATYKDMASSLTGVIHCAWSVNFNKRLVSFQDCISGLHHLIALCLATSSSSRAPATFDFCSSASTVARCLGLHTPEQLAEYDWAQDMGYAQSKCHICMAAATQTGLTARVLRIGQIVADTIHGVWNATEAIPLMLHSALTVGALPTLRETPSWTPVDVVAQAVAEISLSDAATMVANVTNARSFSWTHDLLPALRAAGLQFDEVEPREWVRRLRVSNKDARTNPCIIVKTFVKQFRATEWDTRGFKHVRLVMNKGHSSHNAIS</sequence>
<feature type="domain" description="Thioester reductase (TE)" evidence="3">
    <location>
        <begin position="73"/>
        <end position="309"/>
    </location>
</feature>